<dbReference type="CDD" id="cd00555">
    <property type="entry name" value="Maf"/>
    <property type="match status" value="1"/>
</dbReference>
<dbReference type="PANTHER" id="PTHR43213:SF5">
    <property type="entry name" value="BIFUNCTIONAL DTTP_UTP PYROPHOSPHATASE_METHYLTRANSFERASE PROTEIN-RELATED"/>
    <property type="match status" value="1"/>
</dbReference>
<evidence type="ECO:0000256" key="2">
    <source>
        <dbReference type="ARBA" id="ARBA00022801"/>
    </source>
</evidence>
<sequence>MTHPLWWQSAHAGIRLASQSPRRLELLQQVGITPQVTPVDCDETPHPGEDPAHYVERLAREKAQAGLNQPGQARMVIGSDTAVVIDNEPLGKPVDRADAKAMLQRLVGRSHEVMTGIAVVTHTQSYSQVVTTRVTMRPASEDELDAYLATGESMDKAGAYAIQGMGAFLVEHIEGSYSAVVGLPIVETLALLNQMDRTP</sequence>
<comment type="similarity">
    <text evidence="4">Belongs to the Maf family. YhdE subfamily.</text>
</comment>
<feature type="site" description="Important for substrate specificity" evidence="4">
    <location>
        <position position="22"/>
    </location>
</feature>
<dbReference type="PIRSF" id="PIRSF006305">
    <property type="entry name" value="Maf"/>
    <property type="match status" value="1"/>
</dbReference>
<dbReference type="HAMAP" id="MF_00528">
    <property type="entry name" value="Maf"/>
    <property type="match status" value="1"/>
</dbReference>
<dbReference type="Pfam" id="PF02545">
    <property type="entry name" value="Maf"/>
    <property type="match status" value="1"/>
</dbReference>
<keyword evidence="4" id="KW-0963">Cytoplasm</keyword>
<dbReference type="AlphaFoldDB" id="A0A1S7LM33"/>
<feature type="site" description="Important for substrate specificity" evidence="4">
    <location>
        <position position="163"/>
    </location>
</feature>
<comment type="subcellular location">
    <subcellularLocation>
        <location evidence="4">Cytoplasm</location>
    </subcellularLocation>
</comment>
<dbReference type="GO" id="GO:0036221">
    <property type="term" value="F:UTP diphosphatase activity"/>
    <property type="evidence" value="ECO:0007669"/>
    <property type="project" value="RHEA"/>
</dbReference>
<keyword evidence="2 4" id="KW-0378">Hydrolase</keyword>
<keyword evidence="3 4" id="KW-0546">Nucleotide metabolism</keyword>
<comment type="catalytic activity">
    <reaction evidence="4">
        <text>dTTP + H2O = dTMP + diphosphate + H(+)</text>
        <dbReference type="Rhea" id="RHEA:28534"/>
        <dbReference type="ChEBI" id="CHEBI:15377"/>
        <dbReference type="ChEBI" id="CHEBI:15378"/>
        <dbReference type="ChEBI" id="CHEBI:33019"/>
        <dbReference type="ChEBI" id="CHEBI:37568"/>
        <dbReference type="ChEBI" id="CHEBI:63528"/>
        <dbReference type="EC" id="3.6.1.9"/>
    </reaction>
</comment>
<dbReference type="NCBIfam" id="TIGR00172">
    <property type="entry name" value="maf"/>
    <property type="match status" value="1"/>
</dbReference>
<name>A0A1S7LM33_MAGMO</name>
<comment type="catalytic activity">
    <reaction evidence="4">
        <text>UTP + H2O = UMP + diphosphate + H(+)</text>
        <dbReference type="Rhea" id="RHEA:29395"/>
        <dbReference type="ChEBI" id="CHEBI:15377"/>
        <dbReference type="ChEBI" id="CHEBI:15378"/>
        <dbReference type="ChEBI" id="CHEBI:33019"/>
        <dbReference type="ChEBI" id="CHEBI:46398"/>
        <dbReference type="ChEBI" id="CHEBI:57865"/>
        <dbReference type="EC" id="3.6.1.9"/>
    </reaction>
</comment>
<dbReference type="SUPFAM" id="SSF52972">
    <property type="entry name" value="ITPase-like"/>
    <property type="match status" value="1"/>
</dbReference>
<dbReference type="GO" id="GO:0036218">
    <property type="term" value="F:dTTP diphosphatase activity"/>
    <property type="evidence" value="ECO:0007669"/>
    <property type="project" value="RHEA"/>
</dbReference>
<comment type="function">
    <text evidence="4">Nucleoside triphosphate pyrophosphatase that hydrolyzes dTTP and UTP. May have a dual role in cell division arrest and in preventing the incorporation of modified nucleotides into cellular nucleic acids.</text>
</comment>
<dbReference type="InterPro" id="IPR029001">
    <property type="entry name" value="ITPase-like_fam"/>
</dbReference>
<evidence type="ECO:0000256" key="4">
    <source>
        <dbReference type="HAMAP-Rule" id="MF_00528"/>
    </source>
</evidence>
<protein>
    <recommendedName>
        <fullName evidence="4">dTTP/UTP pyrophosphatase</fullName>
        <shortName evidence="4">dTTPase/UTPase</shortName>
        <ecNumber evidence="4">3.6.1.9</ecNumber>
    </recommendedName>
    <alternativeName>
        <fullName evidence="4">Nucleoside triphosphate pyrophosphatase</fullName>
    </alternativeName>
    <alternativeName>
        <fullName evidence="4">Nucleotide pyrophosphatase</fullName>
        <shortName evidence="4">Nucleotide PPase</shortName>
    </alternativeName>
</protein>
<dbReference type="PANTHER" id="PTHR43213">
    <property type="entry name" value="BIFUNCTIONAL DTTP/UTP PYROPHOSPHATASE/METHYLTRANSFERASE PROTEIN-RELATED"/>
    <property type="match status" value="1"/>
</dbReference>
<evidence type="ECO:0000256" key="1">
    <source>
        <dbReference type="ARBA" id="ARBA00001968"/>
    </source>
</evidence>
<dbReference type="GO" id="GO:0009117">
    <property type="term" value="P:nucleotide metabolic process"/>
    <property type="evidence" value="ECO:0007669"/>
    <property type="project" value="UniProtKB-KW"/>
</dbReference>
<feature type="site" description="Important for substrate specificity" evidence="4">
    <location>
        <position position="81"/>
    </location>
</feature>
<dbReference type="GO" id="GO:0005737">
    <property type="term" value="C:cytoplasm"/>
    <property type="evidence" value="ECO:0007669"/>
    <property type="project" value="UniProtKB-SubCell"/>
</dbReference>
<evidence type="ECO:0000256" key="3">
    <source>
        <dbReference type="ARBA" id="ARBA00023080"/>
    </source>
</evidence>
<dbReference type="EMBL" id="LO017727">
    <property type="protein sequence ID" value="CRH07229.1"/>
    <property type="molecule type" value="Genomic_DNA"/>
</dbReference>
<evidence type="ECO:0000313" key="5">
    <source>
        <dbReference type="EMBL" id="CRH07229.1"/>
    </source>
</evidence>
<accession>A0A1S7LM33</accession>
<dbReference type="Gene3D" id="3.90.950.10">
    <property type="match status" value="1"/>
</dbReference>
<comment type="caution">
    <text evidence="4">Lacks conserved residue(s) required for the propagation of feature annotation.</text>
</comment>
<dbReference type="EC" id="3.6.1.9" evidence="4"/>
<feature type="active site" description="Proton acceptor" evidence="4">
    <location>
        <position position="80"/>
    </location>
</feature>
<gene>
    <name evidence="5" type="ORF">MAGMO_3087</name>
</gene>
<organism evidence="5">
    <name type="scientific">Magnetococcus massalia (strain MO-1)</name>
    <dbReference type="NCBI Taxonomy" id="451514"/>
    <lineage>
        <taxon>Bacteria</taxon>
        <taxon>Pseudomonadati</taxon>
        <taxon>Pseudomonadota</taxon>
        <taxon>Magnetococcia</taxon>
        <taxon>Magnetococcales</taxon>
        <taxon>Magnetococcaceae</taxon>
        <taxon>Magnetococcus</taxon>
    </lineage>
</organism>
<proteinExistence type="inferred from homology"/>
<reference evidence="5" key="1">
    <citation type="submission" date="2015-04" db="EMBL/GenBank/DDBJ databases">
        <authorList>
            <person name="Syromyatnikov M.Y."/>
            <person name="Popov V.N."/>
        </authorList>
    </citation>
    <scope>NUCLEOTIDE SEQUENCE</scope>
    <source>
        <strain evidence="5">MO-1</strain>
    </source>
</reference>
<comment type="cofactor">
    <cofactor evidence="1 4">
        <name>a divalent metal cation</name>
        <dbReference type="ChEBI" id="CHEBI:60240"/>
    </cofactor>
</comment>
<dbReference type="InterPro" id="IPR003697">
    <property type="entry name" value="Maf-like"/>
</dbReference>